<dbReference type="OrthoDB" id="3139052at2759"/>
<comment type="caution">
    <text evidence="1">The sequence shown here is derived from an EMBL/GenBank/DDBJ whole genome shotgun (WGS) entry which is preliminary data.</text>
</comment>
<organism evidence="1 2">
    <name type="scientific">Rhizoctonia solani</name>
    <dbReference type="NCBI Taxonomy" id="456999"/>
    <lineage>
        <taxon>Eukaryota</taxon>
        <taxon>Fungi</taxon>
        <taxon>Dikarya</taxon>
        <taxon>Basidiomycota</taxon>
        <taxon>Agaricomycotina</taxon>
        <taxon>Agaricomycetes</taxon>
        <taxon>Cantharellales</taxon>
        <taxon>Ceratobasidiaceae</taxon>
        <taxon>Rhizoctonia</taxon>
    </lineage>
</organism>
<accession>A0A8H7LQ78</accession>
<reference evidence="1" key="1">
    <citation type="submission" date="2020-09" db="EMBL/GenBank/DDBJ databases">
        <title>Comparative genome analyses of four rice-infecting Rhizoctonia solani isolates reveal extensive enrichment of homogalacturonan modification genes.</title>
        <authorList>
            <person name="Lee D.-Y."/>
            <person name="Jeon J."/>
            <person name="Kim K.-T."/>
            <person name="Cheong K."/>
            <person name="Song H."/>
            <person name="Choi G."/>
            <person name="Ko J."/>
            <person name="Opiyo S.O."/>
            <person name="Zuo S."/>
            <person name="Madhav S."/>
            <person name="Lee Y.-H."/>
            <person name="Wang G.-L."/>
        </authorList>
    </citation>
    <scope>NUCLEOTIDE SEQUENCE</scope>
    <source>
        <strain evidence="1">AG1-IA WGL</strain>
    </source>
</reference>
<name>A0A8H7LQ78_9AGAM</name>
<dbReference type="AlphaFoldDB" id="A0A8H7LQ78"/>
<dbReference type="Proteomes" id="UP000602905">
    <property type="component" value="Unassembled WGS sequence"/>
</dbReference>
<evidence type="ECO:0000313" key="2">
    <source>
        <dbReference type="Proteomes" id="UP000602905"/>
    </source>
</evidence>
<feature type="non-terminal residue" evidence="1">
    <location>
        <position position="1"/>
    </location>
</feature>
<proteinExistence type="predicted"/>
<evidence type="ECO:0000313" key="1">
    <source>
        <dbReference type="EMBL" id="KAF8694339.1"/>
    </source>
</evidence>
<protein>
    <recommendedName>
        <fullName evidence="3">HAT C-terminal dimerisation domain-containing protein</fullName>
    </recommendedName>
</protein>
<evidence type="ECO:0008006" key="3">
    <source>
        <dbReference type="Google" id="ProtNLM"/>
    </source>
</evidence>
<dbReference type="EMBL" id="JACYCD010000435">
    <property type="protein sequence ID" value="KAF8694339.1"/>
    <property type="molecule type" value="Genomic_DNA"/>
</dbReference>
<sequence length="335" mass="36142">MALLTTSVSSVDAEQAFSSGRLMINYIQHQMSSGTFQSQLAIGSWFGTPLVPDLSTLNGWLGSTHQKPCRPSTRLRGGCVPGTYPTREVTHSNTGNVPGVTVLVPKPPTHDPISPPRSIHQACGTLQLIVSIKVTPTIHIDNTKSTVIVLCHPKPSILTATTLGDPAGSPRPPKAALSSPTRIASRADFVHEWRLHQSIGYARFITDQSHGGCGLEPAETHEPSLARKMRRPSARPRDRWMLVVADHIHIARSVYRRALSLFKSHPPSLSPRIRGHTLVHVLSLGMAHPPASAGSHPGAPEPPSSAYVRRIAQTNLAPGDRIYIARSHDCQSTGA</sequence>
<gene>
    <name evidence="1" type="ORF">RHS03_08203</name>
</gene>